<dbReference type="Gene3D" id="3.40.50.150">
    <property type="entry name" value="Vaccinia Virus protein VP39"/>
    <property type="match status" value="1"/>
</dbReference>
<dbReference type="GO" id="GO:0008168">
    <property type="term" value="F:methyltransferase activity"/>
    <property type="evidence" value="ECO:0007669"/>
    <property type="project" value="UniProtKB-KW"/>
</dbReference>
<dbReference type="SUPFAM" id="SSF53335">
    <property type="entry name" value="S-adenosyl-L-methionine-dependent methyltransferases"/>
    <property type="match status" value="1"/>
</dbReference>
<keyword evidence="1" id="KW-0808">Transferase</keyword>
<keyword evidence="2" id="KW-1185">Reference proteome</keyword>
<dbReference type="PANTHER" id="PTHR40036">
    <property type="entry name" value="MACROCIN O-METHYLTRANSFERASE"/>
    <property type="match status" value="1"/>
</dbReference>
<dbReference type="InterPro" id="IPR029063">
    <property type="entry name" value="SAM-dependent_MTases_sf"/>
</dbReference>
<protein>
    <submittedName>
        <fullName evidence="1">TylF/MycF/NovP-related O-methyltransferase</fullName>
        <ecNumber evidence="1">2.1.1.-</ecNumber>
    </submittedName>
</protein>
<sequence>MIQLPDFSKSFEYENNFYLSADSSRMAKVLAHYELYKLTVDLPGAIVECGVFKGASFVRFAMFRQLLSNPAAKKIIGFDAFGEFPETAFEGDQKWRSKFIADSGEQGISPDQLMEVLRHKKSDQNVELVQGDVCQTIPAYVEQHPELRISFLNIDVDVYEPTKAVLTHLYDRVVRGGVILLDDYANVFPGANAAVEEFFADKPVDIKRLPFAITPCYVVKK</sequence>
<accession>A0ABW5M0T4</accession>
<dbReference type="GO" id="GO:0032259">
    <property type="term" value="P:methylation"/>
    <property type="evidence" value="ECO:0007669"/>
    <property type="project" value="UniProtKB-KW"/>
</dbReference>
<evidence type="ECO:0000313" key="1">
    <source>
        <dbReference type="EMBL" id="MFD2569936.1"/>
    </source>
</evidence>
<dbReference type="PANTHER" id="PTHR40036:SF1">
    <property type="entry name" value="MACROCIN O-METHYLTRANSFERASE"/>
    <property type="match status" value="1"/>
</dbReference>
<gene>
    <name evidence="1" type="ORF">ACFSUS_04775</name>
</gene>
<dbReference type="Pfam" id="PF05711">
    <property type="entry name" value="TylF"/>
    <property type="match status" value="1"/>
</dbReference>
<dbReference type="EC" id="2.1.1.-" evidence="1"/>
<dbReference type="EMBL" id="JBHULN010000002">
    <property type="protein sequence ID" value="MFD2569936.1"/>
    <property type="molecule type" value="Genomic_DNA"/>
</dbReference>
<dbReference type="InterPro" id="IPR008884">
    <property type="entry name" value="TylF_MeTrfase"/>
</dbReference>
<organism evidence="1 2">
    <name type="scientific">Spirosoma soli</name>
    <dbReference type="NCBI Taxonomy" id="1770529"/>
    <lineage>
        <taxon>Bacteria</taxon>
        <taxon>Pseudomonadati</taxon>
        <taxon>Bacteroidota</taxon>
        <taxon>Cytophagia</taxon>
        <taxon>Cytophagales</taxon>
        <taxon>Cytophagaceae</taxon>
        <taxon>Spirosoma</taxon>
    </lineage>
</organism>
<keyword evidence="1" id="KW-0489">Methyltransferase</keyword>
<evidence type="ECO:0000313" key="2">
    <source>
        <dbReference type="Proteomes" id="UP001597469"/>
    </source>
</evidence>
<dbReference type="Proteomes" id="UP001597469">
    <property type="component" value="Unassembled WGS sequence"/>
</dbReference>
<dbReference type="RefSeq" id="WP_381519825.1">
    <property type="nucleotide sequence ID" value="NZ_JBHULN010000002.1"/>
</dbReference>
<reference evidence="2" key="1">
    <citation type="journal article" date="2019" name="Int. J. Syst. Evol. Microbiol.">
        <title>The Global Catalogue of Microorganisms (GCM) 10K type strain sequencing project: providing services to taxonomists for standard genome sequencing and annotation.</title>
        <authorList>
            <consortium name="The Broad Institute Genomics Platform"/>
            <consortium name="The Broad Institute Genome Sequencing Center for Infectious Disease"/>
            <person name="Wu L."/>
            <person name="Ma J."/>
        </authorList>
    </citation>
    <scope>NUCLEOTIDE SEQUENCE [LARGE SCALE GENOMIC DNA]</scope>
    <source>
        <strain evidence="2">KCTC 42805</strain>
    </source>
</reference>
<proteinExistence type="predicted"/>
<comment type="caution">
    <text evidence="1">The sequence shown here is derived from an EMBL/GenBank/DDBJ whole genome shotgun (WGS) entry which is preliminary data.</text>
</comment>
<name>A0ABW5M0T4_9BACT</name>